<evidence type="ECO:0000256" key="4">
    <source>
        <dbReference type="ARBA" id="ARBA00022827"/>
    </source>
</evidence>
<dbReference type="Pfam" id="PF02771">
    <property type="entry name" value="Acyl-CoA_dh_N"/>
    <property type="match status" value="1"/>
</dbReference>
<dbReference type="GO" id="GO:0005886">
    <property type="term" value="C:plasma membrane"/>
    <property type="evidence" value="ECO:0007669"/>
    <property type="project" value="TreeGrafter"/>
</dbReference>
<dbReference type="EMBL" id="CP032828">
    <property type="protein sequence ID" value="AYJ85379.1"/>
    <property type="molecule type" value="Genomic_DNA"/>
</dbReference>
<organism evidence="10 11">
    <name type="scientific">Sphingomonas paeninsulae</name>
    <dbReference type="NCBI Taxonomy" id="2319844"/>
    <lineage>
        <taxon>Bacteria</taxon>
        <taxon>Pseudomonadati</taxon>
        <taxon>Pseudomonadota</taxon>
        <taxon>Alphaproteobacteria</taxon>
        <taxon>Sphingomonadales</taxon>
        <taxon>Sphingomonadaceae</taxon>
        <taxon>Sphingomonas</taxon>
    </lineage>
</organism>
<dbReference type="RefSeq" id="WP_121151923.1">
    <property type="nucleotide sequence ID" value="NZ_CP032828.1"/>
</dbReference>
<evidence type="ECO:0000313" key="10">
    <source>
        <dbReference type="EMBL" id="AYJ85379.1"/>
    </source>
</evidence>
<dbReference type="InterPro" id="IPR037069">
    <property type="entry name" value="AcylCoA_DH/ox_N_sf"/>
</dbReference>
<keyword evidence="4 6" id="KW-0274">FAD</keyword>
<dbReference type="SUPFAM" id="SSF47203">
    <property type="entry name" value="Acyl-CoA dehydrogenase C-terminal domain-like"/>
    <property type="match status" value="1"/>
</dbReference>
<dbReference type="PANTHER" id="PTHR43292:SF3">
    <property type="entry name" value="ACYL-COA DEHYDROGENASE FADE29"/>
    <property type="match status" value="1"/>
</dbReference>
<dbReference type="InterPro" id="IPR009075">
    <property type="entry name" value="AcylCo_DH/oxidase_C"/>
</dbReference>
<evidence type="ECO:0000259" key="8">
    <source>
        <dbReference type="Pfam" id="PF02770"/>
    </source>
</evidence>
<gene>
    <name evidence="10" type="ORF">D3Y57_05125</name>
</gene>
<dbReference type="Gene3D" id="1.20.140.10">
    <property type="entry name" value="Butyryl-CoA Dehydrogenase, subunit A, domain 3"/>
    <property type="match status" value="1"/>
</dbReference>
<sequence>MDIDYSTSEMHFREEVRAWLAVNTPKEPRPFDGTEGRAFDLAWQRRQYDGGWAGINWPTEYGGRGLSLIEQIIWFEEYARAGAPFIGVCFVGVNHGGPTLIARGSEDQKHYHLPRILKAETIWCQGFSEPGAGSDLAGIRTHARIDGDELVINGSKIWTSYADLADWQELLVRTDPNAERHKGLSWVICDMRTPGITVRPIRLMSGQIDLCEVFYDEVRVPVENIVGGIDQGWSVAMSTLGFERGTGFIAEQVSLAAHVEQLIGRARETTGTDGRALIASERLADDLATLRAEVTALKAMTYRTVSEVARTGTPGAEASIVRLYTSELSQRVARCEIGMMGQTMLDFSYGMKDPTHRYLYGFAQTIAGGSAQIQRNIIGERVLGLPK</sequence>
<dbReference type="SUPFAM" id="SSF56645">
    <property type="entry name" value="Acyl-CoA dehydrogenase NM domain-like"/>
    <property type="match status" value="1"/>
</dbReference>
<evidence type="ECO:0000256" key="2">
    <source>
        <dbReference type="ARBA" id="ARBA00009347"/>
    </source>
</evidence>
<keyword evidence="11" id="KW-1185">Reference proteome</keyword>
<dbReference type="Gene3D" id="2.40.110.10">
    <property type="entry name" value="Butyryl-CoA Dehydrogenase, subunit A, domain 2"/>
    <property type="match status" value="1"/>
</dbReference>
<dbReference type="KEGG" id="spha:D3Y57_05125"/>
<dbReference type="InterPro" id="IPR036250">
    <property type="entry name" value="AcylCo_DH-like_C"/>
</dbReference>
<feature type="domain" description="Acyl-CoA dehydrogenase/oxidase N-terminal" evidence="9">
    <location>
        <begin position="9"/>
        <end position="119"/>
    </location>
</feature>
<feature type="domain" description="Acyl-CoA dehydrogenase/oxidase C-terminal" evidence="7">
    <location>
        <begin position="230"/>
        <end position="383"/>
    </location>
</feature>
<accession>A0A494T7P9</accession>
<dbReference type="Pfam" id="PF00441">
    <property type="entry name" value="Acyl-CoA_dh_1"/>
    <property type="match status" value="1"/>
</dbReference>
<dbReference type="FunFam" id="2.40.110.10:FF:000011">
    <property type="entry name" value="Acyl-CoA dehydrogenase FadE34"/>
    <property type="match status" value="1"/>
</dbReference>
<dbReference type="AlphaFoldDB" id="A0A494T7P9"/>
<dbReference type="InterPro" id="IPR052161">
    <property type="entry name" value="Mycobact_Acyl-CoA_DH"/>
</dbReference>
<keyword evidence="5 6" id="KW-0560">Oxidoreductase</keyword>
<evidence type="ECO:0000259" key="7">
    <source>
        <dbReference type="Pfam" id="PF00441"/>
    </source>
</evidence>
<dbReference type="PANTHER" id="PTHR43292">
    <property type="entry name" value="ACYL-COA DEHYDROGENASE"/>
    <property type="match status" value="1"/>
</dbReference>
<name>A0A494T7P9_SPHPE</name>
<evidence type="ECO:0000256" key="1">
    <source>
        <dbReference type="ARBA" id="ARBA00001974"/>
    </source>
</evidence>
<reference evidence="10 11" key="1">
    <citation type="submission" date="2018-09" db="EMBL/GenBank/DDBJ databases">
        <title>Sphingomonas peninsula sp. nov., isolated from fildes peninsula, Antarctic soil.</title>
        <authorList>
            <person name="Yingchao G."/>
        </authorList>
    </citation>
    <scope>NUCLEOTIDE SEQUENCE [LARGE SCALE GENOMIC DNA]</scope>
    <source>
        <strain evidence="10 11">YZ-8</strain>
        <plasmid evidence="10 11">unnamed1</plasmid>
    </source>
</reference>
<evidence type="ECO:0000256" key="3">
    <source>
        <dbReference type="ARBA" id="ARBA00022630"/>
    </source>
</evidence>
<comment type="similarity">
    <text evidence="2 6">Belongs to the acyl-CoA dehydrogenase family.</text>
</comment>
<dbReference type="InterPro" id="IPR046373">
    <property type="entry name" value="Acyl-CoA_Oxase/DH_mid-dom_sf"/>
</dbReference>
<dbReference type="InterPro" id="IPR006091">
    <property type="entry name" value="Acyl-CoA_Oxase/DH_mid-dom"/>
</dbReference>
<geneLocation type="plasmid" evidence="10">
    <name>unnamed1</name>
</geneLocation>
<comment type="cofactor">
    <cofactor evidence="1 6">
        <name>FAD</name>
        <dbReference type="ChEBI" id="CHEBI:57692"/>
    </cofactor>
</comment>
<feature type="domain" description="Acyl-CoA oxidase/dehydrogenase middle" evidence="8">
    <location>
        <begin position="124"/>
        <end position="217"/>
    </location>
</feature>
<dbReference type="GO" id="GO:0050660">
    <property type="term" value="F:flavin adenine dinucleotide binding"/>
    <property type="evidence" value="ECO:0007669"/>
    <property type="project" value="InterPro"/>
</dbReference>
<evidence type="ECO:0000256" key="6">
    <source>
        <dbReference type="RuleBase" id="RU362125"/>
    </source>
</evidence>
<evidence type="ECO:0000259" key="9">
    <source>
        <dbReference type="Pfam" id="PF02771"/>
    </source>
</evidence>
<protein>
    <submittedName>
        <fullName evidence="10">Acyl-CoA dehydrogenase</fullName>
    </submittedName>
</protein>
<dbReference type="Gene3D" id="1.10.540.10">
    <property type="entry name" value="Acyl-CoA dehydrogenase/oxidase, N-terminal domain"/>
    <property type="match status" value="1"/>
</dbReference>
<dbReference type="InterPro" id="IPR009100">
    <property type="entry name" value="AcylCoA_DH/oxidase_NM_dom_sf"/>
</dbReference>
<dbReference type="Proteomes" id="UP000276254">
    <property type="component" value="Plasmid unnamed1"/>
</dbReference>
<keyword evidence="3 6" id="KW-0285">Flavoprotein</keyword>
<dbReference type="InterPro" id="IPR013786">
    <property type="entry name" value="AcylCoA_DH/ox_N"/>
</dbReference>
<dbReference type="OrthoDB" id="9780544at2"/>
<evidence type="ECO:0000256" key="5">
    <source>
        <dbReference type="ARBA" id="ARBA00023002"/>
    </source>
</evidence>
<dbReference type="Pfam" id="PF02770">
    <property type="entry name" value="Acyl-CoA_dh_M"/>
    <property type="match status" value="1"/>
</dbReference>
<evidence type="ECO:0000313" key="11">
    <source>
        <dbReference type="Proteomes" id="UP000276254"/>
    </source>
</evidence>
<proteinExistence type="inferred from homology"/>
<keyword evidence="10" id="KW-0614">Plasmid</keyword>
<dbReference type="GO" id="GO:0016627">
    <property type="term" value="F:oxidoreductase activity, acting on the CH-CH group of donors"/>
    <property type="evidence" value="ECO:0007669"/>
    <property type="project" value="InterPro"/>
</dbReference>